<organism evidence="2 3">
    <name type="scientific">Microbotryum silenes-dioicae</name>
    <dbReference type="NCBI Taxonomy" id="796604"/>
    <lineage>
        <taxon>Eukaryota</taxon>
        <taxon>Fungi</taxon>
        <taxon>Dikarya</taxon>
        <taxon>Basidiomycota</taxon>
        <taxon>Pucciniomycotina</taxon>
        <taxon>Microbotryomycetes</taxon>
        <taxon>Microbotryales</taxon>
        <taxon>Microbotryaceae</taxon>
        <taxon>Microbotryum</taxon>
    </lineage>
</organism>
<proteinExistence type="predicted"/>
<feature type="region of interest" description="Disordered" evidence="1">
    <location>
        <begin position="366"/>
        <end position="386"/>
    </location>
</feature>
<keyword evidence="3" id="KW-1185">Reference proteome</keyword>
<gene>
    <name evidence="2" type="primary">BQ5605_C001g00069</name>
    <name evidence="2" type="ORF">BQ5605_C001G00069</name>
</gene>
<evidence type="ECO:0000313" key="3">
    <source>
        <dbReference type="Proteomes" id="UP000249464"/>
    </source>
</evidence>
<evidence type="ECO:0000256" key="1">
    <source>
        <dbReference type="SAM" id="MobiDB-lite"/>
    </source>
</evidence>
<dbReference type="AlphaFoldDB" id="A0A2X0M5Q7"/>
<name>A0A2X0M5Q7_9BASI</name>
<dbReference type="EMBL" id="FQNC01000043">
    <property type="protein sequence ID" value="SGY43839.1"/>
    <property type="molecule type" value="Genomic_DNA"/>
</dbReference>
<accession>A0A2X0M5Q7</accession>
<dbReference type="Proteomes" id="UP000249464">
    <property type="component" value="Unassembled WGS sequence"/>
</dbReference>
<sequence length="636" mass="71302">MGHVVFDRYAESSVRQRWYIQFVGGDGPGISKVLGFKGPNSKWPCRVCTIKGITGPKGRKNYYPMKNVTGVPPDPDRPDLQVDDLPMRSEESIRKIAWEVTTGRARLFKDPDMGMNGLARIAFIPGFGFHKDGALDFMHAAFENIAKRLVNLWHPSKEDTAARVAQGLEPDPWVIGDNVWEEIGLEMKACAAKTPYQFLRAMPNIARTQSQMTAEDWSRSCSLALAFSVVVSRPFTSSTSNISQVGSARAWRWRSRKPMSCPEASSGARSTSGTWNLKALSELLKVLYDRVYYNGRPAHLKIFPYFLSCRPAHCGFYFRYNQHVKRLTSTRQLPYSAIMRGIMVDNAMKSIAARYPAVFYPASKRKVPSGNKLEQPGPQVEQSLGDGQAEPEAMEGCELVGAKTIQQEKLSVNVKKLLITYINCTCALEPVERTVCTKILSEGLLIRKLLPKELMVAYTAILNGSRIVGSSQPSPRGPSRREAFAVRTTRRDCSWISYTLFVDEDARRSRNRSRPFVGVEHKFYGEALEFYRFNLAHPVHGETEHTVVVVRQADGLVAVGPENAQHFHNLYRYKKQGPLEAVPVQQVLTVAGRLHRKLDSSFTTGADVGPANVWYFCFDRPIGIAQAVFDDSDDSM</sequence>
<reference evidence="2 3" key="1">
    <citation type="submission" date="2016-11" db="EMBL/GenBank/DDBJ databases">
        <authorList>
            <person name="Jaros S."/>
            <person name="Januszkiewicz K."/>
            <person name="Wedrychowicz H."/>
        </authorList>
    </citation>
    <scope>NUCLEOTIDE SEQUENCE [LARGE SCALE GENOMIC DNA]</scope>
</reference>
<evidence type="ECO:0000313" key="2">
    <source>
        <dbReference type="EMBL" id="SGY43839.1"/>
    </source>
</evidence>
<protein>
    <submittedName>
        <fullName evidence="2">BQ5605_C001g00069 protein</fullName>
    </submittedName>
</protein>